<comment type="caution">
    <text evidence="3">The sequence shown here is derived from an EMBL/GenBank/DDBJ whole genome shotgun (WGS) entry which is preliminary data.</text>
</comment>
<dbReference type="SUPFAM" id="SSF53098">
    <property type="entry name" value="Ribonuclease H-like"/>
    <property type="match status" value="1"/>
</dbReference>
<evidence type="ECO:0000259" key="2">
    <source>
        <dbReference type="Pfam" id="PF01609"/>
    </source>
</evidence>
<sequence length="516" mass="56493">MQLVVKDRGEVVEVEHVGSAHTDAELALLLAAAGERLAPGQQTLEFGELAAEPARLDDTADWTRRQPAPDLPVADPPSPGRPRSVQVGARVVRTSASLLWNVLIDAYSRLGFDALADEAFRAMVCARVIEPTSKADTVRVLGQVGAPTPGLRTLFRALARCEQRDYREKLARACLAHATRGGALGLILYDVTTLHFEAEHEDGLRKVGMSKERRVDPQIQVGLLVDPSGFPLEVHCFEGNTAETSTLLPVLEAFRDRHQAADLVIVADAGMLSARNLNAIEDAGMSFIVGSRISKAPYDLAAHFERHGNAFDDGQVLESARVMGTGKAARRRRVVYQYRFARHKRDDRAINAMVDRAEKVAAGKRPLKKDRFVRIDASGKGVDWDLVERARQLAGLKGYVTNLPATAMDGPAVVAAYHDLWQIESSFRMAKSDLRARPIFHHKRESIDAHLTVVFAALAVSRHLQDATGASIKNIVRTLHAVRSATIRLDGHEITLDPDIPATAQTILDRLPPTGH</sequence>
<dbReference type="PANTHER" id="PTHR34614">
    <property type="match status" value="1"/>
</dbReference>
<dbReference type="GO" id="GO:0006313">
    <property type="term" value="P:DNA transposition"/>
    <property type="evidence" value="ECO:0007669"/>
    <property type="project" value="InterPro"/>
</dbReference>
<evidence type="ECO:0000313" key="4">
    <source>
        <dbReference type="Proteomes" id="UP000320338"/>
    </source>
</evidence>
<name>A0A4Y3WUX0_9PSEU</name>
<dbReference type="AlphaFoldDB" id="A0A4Y3WUX0"/>
<accession>A0A4Y3WUX0</accession>
<organism evidence="3 4">
    <name type="scientific">Pseudonocardia hydrocarbonoxydans</name>
    <dbReference type="NCBI Taxonomy" id="76726"/>
    <lineage>
        <taxon>Bacteria</taxon>
        <taxon>Bacillati</taxon>
        <taxon>Actinomycetota</taxon>
        <taxon>Actinomycetes</taxon>
        <taxon>Pseudonocardiales</taxon>
        <taxon>Pseudonocardiaceae</taxon>
        <taxon>Pseudonocardia</taxon>
    </lineage>
</organism>
<dbReference type="GO" id="GO:0003677">
    <property type="term" value="F:DNA binding"/>
    <property type="evidence" value="ECO:0007669"/>
    <property type="project" value="InterPro"/>
</dbReference>
<dbReference type="EMBL" id="BJNG01000052">
    <property type="protein sequence ID" value="GEC22682.1"/>
    <property type="molecule type" value="Genomic_DNA"/>
</dbReference>
<dbReference type="NCBIfam" id="NF033559">
    <property type="entry name" value="transpos_IS1634"/>
    <property type="match status" value="1"/>
</dbReference>
<feature type="domain" description="Transposase IS4-like" evidence="2">
    <location>
        <begin position="187"/>
        <end position="458"/>
    </location>
</feature>
<protein>
    <submittedName>
        <fullName evidence="3">IS1634 family transposase</fullName>
    </submittedName>
</protein>
<feature type="region of interest" description="Disordered" evidence="1">
    <location>
        <begin position="62"/>
        <end position="84"/>
    </location>
</feature>
<dbReference type="InterPro" id="IPR002559">
    <property type="entry name" value="Transposase_11"/>
</dbReference>
<proteinExistence type="predicted"/>
<gene>
    <name evidence="3" type="ORF">PHY01_49650</name>
</gene>
<keyword evidence="4" id="KW-1185">Reference proteome</keyword>
<dbReference type="InterPro" id="IPR012337">
    <property type="entry name" value="RNaseH-like_sf"/>
</dbReference>
<evidence type="ECO:0000256" key="1">
    <source>
        <dbReference type="SAM" id="MobiDB-lite"/>
    </source>
</evidence>
<evidence type="ECO:0000313" key="3">
    <source>
        <dbReference type="EMBL" id="GEC22682.1"/>
    </source>
</evidence>
<reference evidence="3 4" key="1">
    <citation type="submission" date="2019-06" db="EMBL/GenBank/DDBJ databases">
        <title>Whole genome shotgun sequence of Pseudonocardia hydrocarbonoxydans NBRC 14498.</title>
        <authorList>
            <person name="Hosoyama A."/>
            <person name="Uohara A."/>
            <person name="Ohji S."/>
            <person name="Ichikawa N."/>
        </authorList>
    </citation>
    <scope>NUCLEOTIDE SEQUENCE [LARGE SCALE GENOMIC DNA]</scope>
    <source>
        <strain evidence="3 4">NBRC 14498</strain>
    </source>
</reference>
<dbReference type="PANTHER" id="PTHR34614:SF2">
    <property type="entry name" value="TRANSPOSASE IS4-LIKE DOMAIN-CONTAINING PROTEIN"/>
    <property type="match status" value="1"/>
</dbReference>
<dbReference type="InterPro" id="IPR047654">
    <property type="entry name" value="IS1634_transpos"/>
</dbReference>
<dbReference type="Proteomes" id="UP000320338">
    <property type="component" value="Unassembled WGS sequence"/>
</dbReference>
<dbReference type="OrthoDB" id="3722616at2"/>
<dbReference type="Pfam" id="PF01609">
    <property type="entry name" value="DDE_Tnp_1"/>
    <property type="match status" value="1"/>
</dbReference>
<dbReference type="GO" id="GO:0004803">
    <property type="term" value="F:transposase activity"/>
    <property type="evidence" value="ECO:0007669"/>
    <property type="project" value="InterPro"/>
</dbReference>